<evidence type="ECO:0000313" key="2">
    <source>
        <dbReference type="EMBL" id="KAK0729640.1"/>
    </source>
</evidence>
<dbReference type="EMBL" id="JAUKUA010000001">
    <property type="protein sequence ID" value="KAK0729640.1"/>
    <property type="molecule type" value="Genomic_DNA"/>
</dbReference>
<feature type="region of interest" description="Disordered" evidence="1">
    <location>
        <begin position="1"/>
        <end position="40"/>
    </location>
</feature>
<evidence type="ECO:0000313" key="3">
    <source>
        <dbReference type="Proteomes" id="UP001172102"/>
    </source>
</evidence>
<accession>A0AA40B8L2</accession>
<comment type="caution">
    <text evidence="2">The sequence shown here is derived from an EMBL/GenBank/DDBJ whole genome shotgun (WGS) entry which is preliminary data.</text>
</comment>
<dbReference type="AlphaFoldDB" id="A0AA40B8L2"/>
<reference evidence="2" key="1">
    <citation type="submission" date="2023-06" db="EMBL/GenBank/DDBJ databases">
        <title>Genome-scale phylogeny and comparative genomics of the fungal order Sordariales.</title>
        <authorList>
            <consortium name="Lawrence Berkeley National Laboratory"/>
            <person name="Hensen N."/>
            <person name="Bonometti L."/>
            <person name="Westerberg I."/>
            <person name="Brannstrom I.O."/>
            <person name="Guillou S."/>
            <person name="Cros-Aarteil S."/>
            <person name="Calhoun S."/>
            <person name="Haridas S."/>
            <person name="Kuo A."/>
            <person name="Mondo S."/>
            <person name="Pangilinan J."/>
            <person name="Riley R."/>
            <person name="Labutti K."/>
            <person name="Andreopoulos B."/>
            <person name="Lipzen A."/>
            <person name="Chen C."/>
            <person name="Yanf M."/>
            <person name="Daum C."/>
            <person name="Ng V."/>
            <person name="Clum A."/>
            <person name="Steindorff A."/>
            <person name="Ohm R."/>
            <person name="Martin F."/>
            <person name="Silar P."/>
            <person name="Natvig D."/>
            <person name="Lalanne C."/>
            <person name="Gautier V."/>
            <person name="Ament-Velasquez S.L."/>
            <person name="Kruys A."/>
            <person name="Hutchinson M.I."/>
            <person name="Powell A.J."/>
            <person name="Barry K."/>
            <person name="Miller A.N."/>
            <person name="Grigoriev I.V."/>
            <person name="Debuchy R."/>
            <person name="Gladieux P."/>
            <person name="Thoren M.H."/>
            <person name="Johannesson H."/>
        </authorList>
    </citation>
    <scope>NUCLEOTIDE SEQUENCE</scope>
    <source>
        <strain evidence="2">SMH4607-1</strain>
    </source>
</reference>
<proteinExistence type="predicted"/>
<sequence length="164" mass="19582">MADHGTNQSLDHHEDPMEGWVPPPRFYTAPSQPSPTEKLSVAERERQLAHLDAKFDRDLLAVKQEAKADKAASIARKELREHLKQFDTRIRFRTRNTRPLFRWLHSFWEVFKEIPVGEKERKRLEYAICRYDKQIDAWIREQEEELAKEWNETRKQIMAMSVVP</sequence>
<organism evidence="2 3">
    <name type="scientific">Lasiosphaeris hirsuta</name>
    <dbReference type="NCBI Taxonomy" id="260670"/>
    <lineage>
        <taxon>Eukaryota</taxon>
        <taxon>Fungi</taxon>
        <taxon>Dikarya</taxon>
        <taxon>Ascomycota</taxon>
        <taxon>Pezizomycotina</taxon>
        <taxon>Sordariomycetes</taxon>
        <taxon>Sordariomycetidae</taxon>
        <taxon>Sordariales</taxon>
        <taxon>Lasiosphaeriaceae</taxon>
        <taxon>Lasiosphaeris</taxon>
    </lineage>
</organism>
<name>A0AA40B8L2_9PEZI</name>
<protein>
    <submittedName>
        <fullName evidence="2">Uncharacterized protein</fullName>
    </submittedName>
</protein>
<gene>
    <name evidence="2" type="ORF">B0H67DRAFT_547750</name>
</gene>
<dbReference type="Proteomes" id="UP001172102">
    <property type="component" value="Unassembled WGS sequence"/>
</dbReference>
<keyword evidence="3" id="KW-1185">Reference proteome</keyword>
<evidence type="ECO:0000256" key="1">
    <source>
        <dbReference type="SAM" id="MobiDB-lite"/>
    </source>
</evidence>